<dbReference type="AlphaFoldDB" id="A0A088S0D5"/>
<dbReference type="OrthoDB" id="271720at2759"/>
<evidence type="ECO:0000313" key="2">
    <source>
        <dbReference type="EMBL" id="AIO01868.1"/>
    </source>
</evidence>
<keyword evidence="3" id="KW-1185">Reference proteome</keyword>
<dbReference type="Proteomes" id="UP000063063">
    <property type="component" value="Chromosome 34"/>
</dbReference>
<evidence type="ECO:0000313" key="3">
    <source>
        <dbReference type="Proteomes" id="UP000063063"/>
    </source>
</evidence>
<reference evidence="2 3" key="1">
    <citation type="journal article" date="2015" name="Sci. Rep.">
        <title>The genome of Leishmania panamensis: insights into genomics of the L. (Viannia) subgenus.</title>
        <authorList>
            <person name="Llanes A."/>
            <person name="Restrepo C.M."/>
            <person name="Vecchio G.D."/>
            <person name="Anguizola F.J."/>
            <person name="Lleonart R."/>
        </authorList>
    </citation>
    <scope>NUCLEOTIDE SEQUENCE [LARGE SCALE GENOMIC DNA]</scope>
    <source>
        <strain evidence="2 3">MHOM/PA/94/PSC-1</strain>
    </source>
</reference>
<feature type="region of interest" description="Disordered" evidence="1">
    <location>
        <begin position="76"/>
        <end position="142"/>
    </location>
</feature>
<evidence type="ECO:0000256" key="1">
    <source>
        <dbReference type="SAM" id="MobiDB-lite"/>
    </source>
</evidence>
<gene>
    <name evidence="2" type="ORF">LPMP_342420</name>
</gene>
<feature type="compositionally biased region" description="Polar residues" evidence="1">
    <location>
        <begin position="130"/>
        <end position="142"/>
    </location>
</feature>
<dbReference type="RefSeq" id="XP_010702668.1">
    <property type="nucleotide sequence ID" value="XM_010704366.1"/>
</dbReference>
<dbReference type="KEGG" id="lpan:LPMP_342420"/>
<name>A0A088S0D5_LEIPA</name>
<dbReference type="GeneID" id="22578747"/>
<sequence length="218" mass="24320">MSSDDIDALRAELLRQKIIFEAELRRQREMFEERLSIISNELADREADCLNLQSVITILGRKVDAIAEQREHITVAHRPLTPARQPSIRESPFRRNPSTLVPRPGSNGKPQERPRANSTVTPSGIRRPSPSFNDPPTSLHRSGMSITRVASLSTLSRTNSPLVRGHPVRPLLRTNTSATLTSDVNSSCGKRVPRRRTVSRRRTNSVSHVAGITRTNGL</sequence>
<dbReference type="VEuPathDB" id="TriTrypDB:LPMP_342420"/>
<dbReference type="VEuPathDB" id="TriTrypDB:LPAL13_340030200"/>
<dbReference type="EMBL" id="CP009403">
    <property type="protein sequence ID" value="AIO01868.1"/>
    <property type="molecule type" value="Genomic_DNA"/>
</dbReference>
<accession>A0A088S0D5</accession>
<protein>
    <submittedName>
        <fullName evidence="2">Uncharacterized protein</fullName>
    </submittedName>
</protein>
<proteinExistence type="predicted"/>
<dbReference type="eggNOG" id="ENOG502S6ZK">
    <property type="taxonomic scope" value="Eukaryota"/>
</dbReference>
<organism evidence="2 3">
    <name type="scientific">Leishmania panamensis</name>
    <dbReference type="NCBI Taxonomy" id="5679"/>
    <lineage>
        <taxon>Eukaryota</taxon>
        <taxon>Discoba</taxon>
        <taxon>Euglenozoa</taxon>
        <taxon>Kinetoplastea</taxon>
        <taxon>Metakinetoplastina</taxon>
        <taxon>Trypanosomatida</taxon>
        <taxon>Trypanosomatidae</taxon>
        <taxon>Leishmaniinae</taxon>
        <taxon>Leishmania</taxon>
        <taxon>Leishmania guyanensis species complex</taxon>
    </lineage>
</organism>